<feature type="repeat" description="WD" evidence="6">
    <location>
        <begin position="219"/>
        <end position="242"/>
    </location>
</feature>
<dbReference type="InterPro" id="IPR015943">
    <property type="entry name" value="WD40/YVTN_repeat-like_dom_sf"/>
</dbReference>
<organism evidence="8 9">
    <name type="scientific">Blattamonas nauphoetae</name>
    <dbReference type="NCBI Taxonomy" id="2049346"/>
    <lineage>
        <taxon>Eukaryota</taxon>
        <taxon>Metamonada</taxon>
        <taxon>Preaxostyla</taxon>
        <taxon>Oxymonadida</taxon>
        <taxon>Blattamonas</taxon>
    </lineage>
</organism>
<feature type="compositionally biased region" description="Basic and acidic residues" evidence="7">
    <location>
        <begin position="550"/>
        <end position="566"/>
    </location>
</feature>
<dbReference type="InterPro" id="IPR028884">
    <property type="entry name" value="Trm82"/>
</dbReference>
<evidence type="ECO:0000256" key="4">
    <source>
        <dbReference type="ARBA" id="ARBA00022737"/>
    </source>
</evidence>
<feature type="repeat" description="WD" evidence="6">
    <location>
        <begin position="146"/>
        <end position="176"/>
    </location>
</feature>
<keyword evidence="2 6" id="KW-0853">WD repeat</keyword>
<keyword evidence="9" id="KW-1185">Reference proteome</keyword>
<evidence type="ECO:0000256" key="2">
    <source>
        <dbReference type="ARBA" id="ARBA00022574"/>
    </source>
</evidence>
<dbReference type="EMBL" id="JARBJD010000037">
    <property type="protein sequence ID" value="KAK2958549.1"/>
    <property type="molecule type" value="Genomic_DNA"/>
</dbReference>
<dbReference type="InterPro" id="IPR001680">
    <property type="entry name" value="WD40_rpt"/>
</dbReference>
<proteinExistence type="predicted"/>
<accession>A0ABQ9Y4B2</accession>
<reference evidence="8 9" key="1">
    <citation type="journal article" date="2022" name="bioRxiv">
        <title>Genomics of Preaxostyla Flagellates Illuminates Evolutionary Transitions and the Path Towards Mitochondrial Loss.</title>
        <authorList>
            <person name="Novak L.V.F."/>
            <person name="Treitli S.C."/>
            <person name="Pyrih J."/>
            <person name="Halakuc P."/>
            <person name="Pipaliya S.V."/>
            <person name="Vacek V."/>
            <person name="Brzon O."/>
            <person name="Soukal P."/>
            <person name="Eme L."/>
            <person name="Dacks J.B."/>
            <person name="Karnkowska A."/>
            <person name="Elias M."/>
            <person name="Hampl V."/>
        </authorList>
    </citation>
    <scope>NUCLEOTIDE SEQUENCE [LARGE SCALE GENOMIC DNA]</scope>
    <source>
        <strain evidence="8">NAU3</strain>
        <tissue evidence="8">Gut</tissue>
    </source>
</reference>
<dbReference type="Pfam" id="PF00400">
    <property type="entry name" value="WD40"/>
    <property type="match status" value="2"/>
</dbReference>
<gene>
    <name evidence="8" type="ORF">BLNAU_6583</name>
</gene>
<keyword evidence="4" id="KW-0677">Repeat</keyword>
<evidence type="ECO:0000256" key="3">
    <source>
        <dbReference type="ARBA" id="ARBA00022694"/>
    </source>
</evidence>
<dbReference type="PROSITE" id="PS50294">
    <property type="entry name" value="WD_REPEATS_REGION"/>
    <property type="match status" value="1"/>
</dbReference>
<evidence type="ECO:0000256" key="1">
    <source>
        <dbReference type="ARBA" id="ARBA00004123"/>
    </source>
</evidence>
<dbReference type="SUPFAM" id="SSF50978">
    <property type="entry name" value="WD40 repeat-like"/>
    <property type="match status" value="1"/>
</dbReference>
<keyword evidence="3" id="KW-0819">tRNA processing</keyword>
<dbReference type="Gene3D" id="2.130.10.10">
    <property type="entry name" value="YVTN repeat-like/Quinoprotein amine dehydrogenase"/>
    <property type="match status" value="1"/>
</dbReference>
<evidence type="ECO:0000313" key="9">
    <source>
        <dbReference type="Proteomes" id="UP001281761"/>
    </source>
</evidence>
<evidence type="ECO:0000256" key="7">
    <source>
        <dbReference type="SAM" id="MobiDB-lite"/>
    </source>
</evidence>
<dbReference type="PROSITE" id="PS50082">
    <property type="entry name" value="WD_REPEATS_2"/>
    <property type="match status" value="2"/>
</dbReference>
<comment type="caution">
    <text evidence="8">The sequence shown here is derived from an EMBL/GenBank/DDBJ whole genome shotgun (WGS) entry which is preliminary data.</text>
</comment>
<dbReference type="SMART" id="SM00320">
    <property type="entry name" value="WD40"/>
    <property type="match status" value="2"/>
</dbReference>
<protein>
    <submittedName>
        <fullName evidence="8">tRNA (Guanine-N(7)-)-methyltransferase subunit TRM82</fullName>
    </submittedName>
</protein>
<keyword evidence="5" id="KW-0539">Nucleus</keyword>
<dbReference type="PANTHER" id="PTHR16288:SF0">
    <property type="entry name" value="TRNA (GUANINE-N(7)-)-METHYLTRANSFERASE NON-CATALYTIC SUBUNIT WDR4"/>
    <property type="match status" value="1"/>
</dbReference>
<sequence length="574" mass="63466">MTTRTNTYLSCFDVKFSPCESSLLASSLHNTFVYSLSDHSIQTILPEENSPIVTTLASHLLHNTPWVILSTDQKELIAFNTQTKEQHHLKIPKKVAQITGTSSGEMIICADKQGEIYMLPLSAFFVHLQPTSETTDSKPHPKITYLLGHKSAITAISLSPDDKYLATADKDEKIRVSHFPNTHEIASFCFGPSEPVTAMVWVKASNIFETVPSGFCDYLLVSSSLDGSIRLWNPSDGTLLGVEFFAPLTQEYINSTYLHTESKETGEDGEKRMKIEEPGKTPHRKVKIEKTPFPLSDCSLGTMSLSVIDTKPISIAITREGVPEIGLFTISTTPQPAIQSIWHFTPDYPSTMLPPESTRRAPDPALSSPTSFFPSPIIYSPPSFDSQSFPCHFVLTRSVILPSSLATDCGVAAEVAGDFLLPLSAQLLSTQPDQLVVSISPQLLSSIPSDCPLFAQFSSYPLSPPPNEYSKEASPLLLQISLETLKPSLHPVSQHVFTLPPPPPAKQPANSPNVPLSQLVKTFLPSYNLKFWNRHRQDDPRSSHHSSQKRVIDDKKDVKPVSVDRRRTTRRTAH</sequence>
<dbReference type="PANTHER" id="PTHR16288">
    <property type="entry name" value="WD40 REPEAT PROTEIN 4"/>
    <property type="match status" value="1"/>
</dbReference>
<comment type="subcellular location">
    <subcellularLocation>
        <location evidence="1">Nucleus</location>
    </subcellularLocation>
</comment>
<dbReference type="Proteomes" id="UP001281761">
    <property type="component" value="Unassembled WGS sequence"/>
</dbReference>
<evidence type="ECO:0000256" key="6">
    <source>
        <dbReference type="PROSITE-ProRule" id="PRU00221"/>
    </source>
</evidence>
<evidence type="ECO:0000256" key="5">
    <source>
        <dbReference type="ARBA" id="ARBA00023242"/>
    </source>
</evidence>
<evidence type="ECO:0000313" key="8">
    <source>
        <dbReference type="EMBL" id="KAK2958549.1"/>
    </source>
</evidence>
<dbReference type="InterPro" id="IPR036322">
    <property type="entry name" value="WD40_repeat_dom_sf"/>
</dbReference>
<feature type="region of interest" description="Disordered" evidence="7">
    <location>
        <begin position="535"/>
        <end position="574"/>
    </location>
</feature>
<name>A0ABQ9Y4B2_9EUKA</name>